<keyword evidence="4" id="KW-0862">Zinc</keyword>
<evidence type="ECO:0000256" key="4">
    <source>
        <dbReference type="ARBA" id="ARBA00022833"/>
    </source>
</evidence>
<dbReference type="Gene3D" id="3.20.20.140">
    <property type="entry name" value="Metal-dependent hydrolases"/>
    <property type="match status" value="1"/>
</dbReference>
<dbReference type="PANTHER" id="PTHR11271:SF37">
    <property type="entry name" value="FAMILY PROTEIN, PUTATIVE (AFU_ORTHOLOGUE AFUA_4G00460)-RELATED"/>
    <property type="match status" value="1"/>
</dbReference>
<evidence type="ECO:0000256" key="1">
    <source>
        <dbReference type="ARBA" id="ARBA00001947"/>
    </source>
</evidence>
<comment type="cofactor">
    <cofactor evidence="1">
        <name>Zn(2+)</name>
        <dbReference type="ChEBI" id="CHEBI:29105"/>
    </cofactor>
</comment>
<evidence type="ECO:0000256" key="3">
    <source>
        <dbReference type="ARBA" id="ARBA00022801"/>
    </source>
</evidence>
<dbReference type="GO" id="GO:0005829">
    <property type="term" value="C:cytosol"/>
    <property type="evidence" value="ECO:0007669"/>
    <property type="project" value="TreeGrafter"/>
</dbReference>
<reference evidence="7" key="1">
    <citation type="journal article" date="2015" name="Genome Announc.">
        <title>Draft genome sequence of Talaromyces cellulolyticus strain Y-94, a source of lignocellulosic biomass-degrading enzymes.</title>
        <authorList>
            <person name="Fujii T."/>
            <person name="Koike H."/>
            <person name="Sawayama S."/>
            <person name="Yano S."/>
            <person name="Inoue H."/>
        </authorList>
    </citation>
    <scope>NUCLEOTIDE SEQUENCE [LARGE SCALE GENOMIC DNA]</scope>
    <source>
        <strain evidence="7">Y-94</strain>
    </source>
</reference>
<evidence type="ECO:0000259" key="5">
    <source>
        <dbReference type="Pfam" id="PF01979"/>
    </source>
</evidence>
<organism evidence="6 7">
    <name type="scientific">Talaromyces pinophilus</name>
    <name type="common">Penicillium pinophilum</name>
    <dbReference type="NCBI Taxonomy" id="128442"/>
    <lineage>
        <taxon>Eukaryota</taxon>
        <taxon>Fungi</taxon>
        <taxon>Dikarya</taxon>
        <taxon>Ascomycota</taxon>
        <taxon>Pezizomycotina</taxon>
        <taxon>Eurotiomycetes</taxon>
        <taxon>Eurotiomycetidae</taxon>
        <taxon>Eurotiales</taxon>
        <taxon>Trichocomaceae</taxon>
        <taxon>Talaromyces</taxon>
        <taxon>Talaromyces sect. Talaromyces</taxon>
    </lineage>
</organism>
<dbReference type="SUPFAM" id="SSF51338">
    <property type="entry name" value="Composite domain of metallo-dependent hydrolases"/>
    <property type="match status" value="1"/>
</dbReference>
<keyword evidence="2" id="KW-0479">Metal-binding</keyword>
<proteinExistence type="predicted"/>
<comment type="caution">
    <text evidence="6">The sequence shown here is derived from an EMBL/GenBank/DDBJ whole genome shotgun (WGS) entry which is preliminary data.</text>
</comment>
<gene>
    <name evidence="6" type="ORF">TCE0_034r11811</name>
</gene>
<feature type="domain" description="Amidohydrolase-related" evidence="5">
    <location>
        <begin position="13"/>
        <end position="339"/>
    </location>
</feature>
<keyword evidence="3" id="KW-0378">Hydrolase</keyword>
<dbReference type="Pfam" id="PF01979">
    <property type="entry name" value="Amidohydro_1"/>
    <property type="match status" value="1"/>
</dbReference>
<dbReference type="PANTHER" id="PTHR11271">
    <property type="entry name" value="GUANINE DEAMINASE"/>
    <property type="match status" value="1"/>
</dbReference>
<dbReference type="InterPro" id="IPR051607">
    <property type="entry name" value="Metallo-dep_hydrolases"/>
</dbReference>
<dbReference type="InterPro" id="IPR032466">
    <property type="entry name" value="Metal_Hydrolase"/>
</dbReference>
<dbReference type="InterPro" id="IPR011059">
    <property type="entry name" value="Metal-dep_hydrolase_composite"/>
</dbReference>
<evidence type="ECO:0000313" key="7">
    <source>
        <dbReference type="Proteomes" id="UP000053095"/>
    </source>
</evidence>
<dbReference type="Proteomes" id="UP000053095">
    <property type="component" value="Unassembled WGS sequence"/>
</dbReference>
<name>A0A6V8HMC7_TALPI</name>
<dbReference type="AlphaFoldDB" id="A0A6V8HMC7"/>
<keyword evidence="7" id="KW-1185">Reference proteome</keyword>
<dbReference type="SUPFAM" id="SSF51556">
    <property type="entry name" value="Metallo-dependent hydrolases"/>
    <property type="match status" value="1"/>
</dbReference>
<evidence type="ECO:0000313" key="6">
    <source>
        <dbReference type="EMBL" id="GAM39894.1"/>
    </source>
</evidence>
<evidence type="ECO:0000256" key="2">
    <source>
        <dbReference type="ARBA" id="ARBA00022723"/>
    </source>
</evidence>
<dbReference type="InterPro" id="IPR006680">
    <property type="entry name" value="Amidohydro-rel"/>
</dbReference>
<dbReference type="EMBL" id="DF933830">
    <property type="protein sequence ID" value="GAM39894.1"/>
    <property type="molecule type" value="Genomic_DNA"/>
</dbReference>
<accession>A0A6V8HMC7</accession>
<protein>
    <recommendedName>
        <fullName evidence="5">Amidohydrolase-related domain-containing protein</fullName>
    </recommendedName>
</protein>
<dbReference type="GO" id="GO:0046872">
    <property type="term" value="F:metal ion binding"/>
    <property type="evidence" value="ECO:0007669"/>
    <property type="project" value="UniProtKB-KW"/>
</dbReference>
<sequence>MTDIPLGSMQAFNYTPTDVFWGQLGGCLEALDAGTTMVVDHAHMNYSPQHNTAALAASASSGIRSIFGYSFGSRVQSCVPSLTIDPCITPEWAVDQAVHLAETGPFGNGRVQVGLAFDAFFLPKDVIVDLFRRCRRAGTKLITSHYARGAVLGQTSVLETLDKYDLLGSDILISHATGMTDADAERIIRGGVSLSSTPETELQMGLGYPVCFQEDISEICSLGVDCHSNNGSSVPSQMRLALQAERGRQNQALLQQGKAPKHQKTTAQDVFLLGTIGGARAVKMAADIGSLEEGKLADIVIFDGTSPAIVCAADQDPIAAIVFHSSARDIEMVIVDGQIRKIKGQSIPVDLDDMSSGILEETRSRVEWSDVVKELRASRKRILAQDERQGPGAIACAIDEVAAALQVSKESLV</sequence>
<dbReference type="GO" id="GO:0019239">
    <property type="term" value="F:deaminase activity"/>
    <property type="evidence" value="ECO:0007669"/>
    <property type="project" value="TreeGrafter"/>
</dbReference>